<keyword evidence="2 4" id="KW-0808">Transferase</keyword>
<evidence type="ECO:0000256" key="1">
    <source>
        <dbReference type="ARBA" id="ARBA00022603"/>
    </source>
</evidence>
<accession>A0A2W5VEL0</accession>
<evidence type="ECO:0000256" key="2">
    <source>
        <dbReference type="ARBA" id="ARBA00022679"/>
    </source>
</evidence>
<evidence type="ECO:0000313" key="4">
    <source>
        <dbReference type="EMBL" id="PZR34986.1"/>
    </source>
</evidence>
<gene>
    <name evidence="4" type="ORF">DI526_08685</name>
</gene>
<dbReference type="PANTHER" id="PTHR13090:SF1">
    <property type="entry name" value="ARGININE-HYDROXYLASE NDUFAF5, MITOCHONDRIAL"/>
    <property type="match status" value="1"/>
</dbReference>
<dbReference type="EMBL" id="QFQZ01000020">
    <property type="protein sequence ID" value="PZR34986.1"/>
    <property type="molecule type" value="Genomic_DNA"/>
</dbReference>
<dbReference type="AlphaFoldDB" id="A0A2W5VEL0"/>
<name>A0A2W5VEL0_9CAUL</name>
<comment type="caution">
    <text evidence="4">The sequence shown here is derived from an EMBL/GenBank/DDBJ whole genome shotgun (WGS) entry which is preliminary data.</text>
</comment>
<feature type="domain" description="Methyltransferase type 11" evidence="3">
    <location>
        <begin position="53"/>
        <end position="143"/>
    </location>
</feature>
<dbReference type="InterPro" id="IPR013216">
    <property type="entry name" value="Methyltransf_11"/>
</dbReference>
<organism evidence="4 5">
    <name type="scientific">Caulobacter segnis</name>
    <dbReference type="NCBI Taxonomy" id="88688"/>
    <lineage>
        <taxon>Bacteria</taxon>
        <taxon>Pseudomonadati</taxon>
        <taxon>Pseudomonadota</taxon>
        <taxon>Alphaproteobacteria</taxon>
        <taxon>Caulobacterales</taxon>
        <taxon>Caulobacteraceae</taxon>
        <taxon>Caulobacter</taxon>
    </lineage>
</organism>
<protein>
    <submittedName>
        <fullName evidence="4">SAM-dependent methyltransferase</fullName>
    </submittedName>
</protein>
<dbReference type="GO" id="GO:0032259">
    <property type="term" value="P:methylation"/>
    <property type="evidence" value="ECO:0007669"/>
    <property type="project" value="UniProtKB-KW"/>
</dbReference>
<dbReference type="GO" id="GO:0008757">
    <property type="term" value="F:S-adenosylmethionine-dependent methyltransferase activity"/>
    <property type="evidence" value="ECO:0007669"/>
    <property type="project" value="InterPro"/>
</dbReference>
<dbReference type="PANTHER" id="PTHR13090">
    <property type="entry name" value="ARGININE-HYDROXYLASE NDUFAF5, MITOCHONDRIAL"/>
    <property type="match status" value="1"/>
</dbReference>
<sequence length="304" mass="33091">MTPSPLLFDRALHRARLDRAAPAYAAADFLKERAAGDVVMRLETILRRFPVAVDLGARNGHFFKALEASDARANIDTLIEADLSGRMLAGRDTLRVVADEERLPFGDATLDLIVSTLSLHWTNDLVGALIQIRRALRPDGLFVGAIFGGATLTELRQCLLAAESELTDGAAMRVSPFADAIDAAGLLQRAGFALPVADVDRVKVRYSHPIKLLQDLRAMGETSVLLDRSRKPLSRKVLFRAMELYVERFAEADGKVPATFEIVSVTGWAPHESQQKPLRPGSAKMRLADALGVKEQPAGDKTGS</sequence>
<reference evidence="4 5" key="1">
    <citation type="submission" date="2017-08" db="EMBL/GenBank/DDBJ databases">
        <title>Infants hospitalized years apart are colonized by the same room-sourced microbial strains.</title>
        <authorList>
            <person name="Brooks B."/>
            <person name="Olm M.R."/>
            <person name="Firek B.A."/>
            <person name="Baker R."/>
            <person name="Thomas B.C."/>
            <person name="Morowitz M.J."/>
            <person name="Banfield J.F."/>
        </authorList>
    </citation>
    <scope>NUCLEOTIDE SEQUENCE [LARGE SCALE GENOMIC DNA]</scope>
    <source>
        <strain evidence="4">S2_003_000_R2_4</strain>
    </source>
</reference>
<evidence type="ECO:0000313" key="5">
    <source>
        <dbReference type="Proteomes" id="UP000249393"/>
    </source>
</evidence>
<dbReference type="Pfam" id="PF08241">
    <property type="entry name" value="Methyltransf_11"/>
    <property type="match status" value="1"/>
</dbReference>
<dbReference type="SUPFAM" id="SSF53335">
    <property type="entry name" value="S-adenosyl-L-methionine-dependent methyltransferases"/>
    <property type="match status" value="1"/>
</dbReference>
<dbReference type="Gene3D" id="3.40.50.150">
    <property type="entry name" value="Vaccinia Virus protein VP39"/>
    <property type="match status" value="1"/>
</dbReference>
<keyword evidence="1 4" id="KW-0489">Methyltransferase</keyword>
<evidence type="ECO:0000259" key="3">
    <source>
        <dbReference type="Pfam" id="PF08241"/>
    </source>
</evidence>
<dbReference type="InterPro" id="IPR029063">
    <property type="entry name" value="SAM-dependent_MTases_sf"/>
</dbReference>
<dbReference type="InterPro" id="IPR050602">
    <property type="entry name" value="Malonyl-ACP_OMT"/>
</dbReference>
<dbReference type="RefSeq" id="WP_304276610.1">
    <property type="nucleotide sequence ID" value="NZ_QFQZ01000020.1"/>
</dbReference>
<dbReference type="Proteomes" id="UP000249393">
    <property type="component" value="Unassembled WGS sequence"/>
</dbReference>
<proteinExistence type="predicted"/>